<dbReference type="EMBL" id="CALNXJ010000001">
    <property type="protein sequence ID" value="CAH3031728.1"/>
    <property type="molecule type" value="Genomic_DNA"/>
</dbReference>
<evidence type="ECO:0000313" key="3">
    <source>
        <dbReference type="Proteomes" id="UP001159428"/>
    </source>
</evidence>
<protein>
    <submittedName>
        <fullName evidence="2">Uncharacterized protein</fullName>
    </submittedName>
</protein>
<feature type="region of interest" description="Disordered" evidence="1">
    <location>
        <begin position="29"/>
        <end position="67"/>
    </location>
</feature>
<name>A0AAU9VQ75_9CNID</name>
<evidence type="ECO:0000313" key="2">
    <source>
        <dbReference type="EMBL" id="CAH3031728.1"/>
    </source>
</evidence>
<comment type="caution">
    <text evidence="2">The sequence shown here is derived from an EMBL/GenBank/DDBJ whole genome shotgun (WGS) entry which is preliminary data.</text>
</comment>
<keyword evidence="3" id="KW-1185">Reference proteome</keyword>
<accession>A0AAU9VQ75</accession>
<dbReference type="AlphaFoldDB" id="A0AAU9VQ75"/>
<evidence type="ECO:0000256" key="1">
    <source>
        <dbReference type="SAM" id="MobiDB-lite"/>
    </source>
</evidence>
<sequence>MKKITDFYAKKSGKFIIIPFKYKHFADSATDESGSEESASNNEGINEERSCSAPPNKLPKLSNPADQAGVSGIEDVVTKGPVAATSGSTTGTKIDMGTVVKAAEGSWGVLKRLSQEITDEKRMQYLTFHWKPSESDILHSHQVTKGKKTWKVSFQSQWLKQFPWLCYITKGTTPGVLVTAPYQKSYTKALGKDGILNCHEQSVMHKYATEQADLFKQTFENPDRCRVDSQLATENKEILRQIVLAVEFLAKQSLTFRGHRDDRVDFSSYEINRGNFVALL</sequence>
<dbReference type="Proteomes" id="UP001159428">
    <property type="component" value="Unassembled WGS sequence"/>
</dbReference>
<gene>
    <name evidence="2" type="ORF">PMEA_00000512</name>
</gene>
<reference evidence="2 3" key="1">
    <citation type="submission" date="2022-05" db="EMBL/GenBank/DDBJ databases">
        <authorList>
            <consortium name="Genoscope - CEA"/>
            <person name="William W."/>
        </authorList>
    </citation>
    <scope>NUCLEOTIDE SEQUENCE [LARGE SCALE GENOMIC DNA]</scope>
</reference>
<proteinExistence type="predicted"/>
<organism evidence="2 3">
    <name type="scientific">Pocillopora meandrina</name>
    <dbReference type="NCBI Taxonomy" id="46732"/>
    <lineage>
        <taxon>Eukaryota</taxon>
        <taxon>Metazoa</taxon>
        <taxon>Cnidaria</taxon>
        <taxon>Anthozoa</taxon>
        <taxon>Hexacorallia</taxon>
        <taxon>Scleractinia</taxon>
        <taxon>Astrocoeniina</taxon>
        <taxon>Pocilloporidae</taxon>
        <taxon>Pocillopora</taxon>
    </lineage>
</organism>